<feature type="domain" description="Response regulatory" evidence="6">
    <location>
        <begin position="21"/>
        <end position="140"/>
    </location>
</feature>
<dbReference type="EMBL" id="FTPP01000001">
    <property type="protein sequence ID" value="SIT84683.1"/>
    <property type="molecule type" value="Genomic_DNA"/>
</dbReference>
<dbReference type="SMART" id="SM00387">
    <property type="entry name" value="HATPase_c"/>
    <property type="match status" value="1"/>
</dbReference>
<name>A0A1R3X2F1_9BACT</name>
<dbReference type="SUPFAM" id="SSF52172">
    <property type="entry name" value="CheY-like"/>
    <property type="match status" value="1"/>
</dbReference>
<evidence type="ECO:0000313" key="8">
    <source>
        <dbReference type="Proteomes" id="UP000187181"/>
    </source>
</evidence>
<reference evidence="8" key="1">
    <citation type="submission" date="2017-01" db="EMBL/GenBank/DDBJ databases">
        <authorList>
            <person name="Varghese N."/>
            <person name="Submissions S."/>
        </authorList>
    </citation>
    <scope>NUCLEOTIDE SEQUENCE [LARGE SCALE GENOMIC DNA]</scope>
    <source>
        <strain evidence="8">LP100</strain>
    </source>
</reference>
<dbReference type="PRINTS" id="PR00344">
    <property type="entry name" value="BCTRLSENSOR"/>
</dbReference>
<dbReference type="PROSITE" id="PS50110">
    <property type="entry name" value="RESPONSE_REGULATORY"/>
    <property type="match status" value="1"/>
</dbReference>
<dbReference type="InterPro" id="IPR003594">
    <property type="entry name" value="HATPase_dom"/>
</dbReference>
<feature type="modified residue" description="4-aspartylphosphate" evidence="4">
    <location>
        <position position="72"/>
    </location>
</feature>
<accession>A0A1R3X2F1</accession>
<dbReference type="Pfam" id="PF02518">
    <property type="entry name" value="HATPase_c"/>
    <property type="match status" value="1"/>
</dbReference>
<dbReference type="InterPro" id="IPR036890">
    <property type="entry name" value="HATPase_C_sf"/>
</dbReference>
<dbReference type="GO" id="GO:0000155">
    <property type="term" value="F:phosphorelay sensor kinase activity"/>
    <property type="evidence" value="ECO:0007669"/>
    <property type="project" value="InterPro"/>
</dbReference>
<dbReference type="Pfam" id="PF00072">
    <property type="entry name" value="Response_reg"/>
    <property type="match status" value="1"/>
</dbReference>
<dbReference type="Gene3D" id="1.10.287.130">
    <property type="match status" value="1"/>
</dbReference>
<evidence type="ECO:0000313" key="7">
    <source>
        <dbReference type="EMBL" id="SIT84683.1"/>
    </source>
</evidence>
<dbReference type="CDD" id="cd00082">
    <property type="entry name" value="HisKA"/>
    <property type="match status" value="1"/>
</dbReference>
<dbReference type="PROSITE" id="PS50109">
    <property type="entry name" value="HIS_KIN"/>
    <property type="match status" value="1"/>
</dbReference>
<keyword evidence="8" id="KW-1185">Reference proteome</keyword>
<dbReference type="AlphaFoldDB" id="A0A1R3X2F1"/>
<dbReference type="PANTHER" id="PTHR43547:SF2">
    <property type="entry name" value="HYBRID SIGNAL TRANSDUCTION HISTIDINE KINASE C"/>
    <property type="match status" value="1"/>
</dbReference>
<proteinExistence type="predicted"/>
<dbReference type="InterPro" id="IPR036097">
    <property type="entry name" value="HisK_dim/P_sf"/>
</dbReference>
<dbReference type="InterPro" id="IPR003661">
    <property type="entry name" value="HisK_dim/P_dom"/>
</dbReference>
<dbReference type="Proteomes" id="UP000187181">
    <property type="component" value="Unassembled WGS sequence"/>
</dbReference>
<gene>
    <name evidence="7" type="ORF">SAMN05444128_1434</name>
</gene>
<organism evidence="7 8">
    <name type="scientific">Pontibacter indicus</name>
    <dbReference type="NCBI Taxonomy" id="1317125"/>
    <lineage>
        <taxon>Bacteria</taxon>
        <taxon>Pseudomonadati</taxon>
        <taxon>Bacteroidota</taxon>
        <taxon>Cytophagia</taxon>
        <taxon>Cytophagales</taxon>
        <taxon>Hymenobacteraceae</taxon>
        <taxon>Pontibacter</taxon>
    </lineage>
</organism>
<evidence type="ECO:0000256" key="1">
    <source>
        <dbReference type="ARBA" id="ARBA00000085"/>
    </source>
</evidence>
<dbReference type="InterPro" id="IPR004358">
    <property type="entry name" value="Sig_transdc_His_kin-like_C"/>
</dbReference>
<evidence type="ECO:0000256" key="2">
    <source>
        <dbReference type="ARBA" id="ARBA00012438"/>
    </source>
</evidence>
<keyword evidence="7" id="KW-0808">Transferase</keyword>
<dbReference type="SUPFAM" id="SSF47384">
    <property type="entry name" value="Homodimeric domain of signal transducing histidine kinase"/>
    <property type="match status" value="1"/>
</dbReference>
<dbReference type="EC" id="2.7.13.3" evidence="2"/>
<evidence type="ECO:0000259" key="6">
    <source>
        <dbReference type="PROSITE" id="PS50110"/>
    </source>
</evidence>
<sequence>MNTDHDILPITTLPTHTHPVKILLVDDKEENLVSLMSLLSEEGDHTNYLLANSGEEALKLALQEEIALILLDVQMPGMNGYEVARYLRDISKTRDIPIIFVTAINQQDVHVMEGFEAGAVDFLFKPLHPAITKAKVAAFVRFYLQKKEIEQAHKRTQEINRELEERVLARTAELTRVNKDLDNFVYTASHDLKAPINNIEGLVTALGEVLENPEEARDELNIIMAMIQDAISRFKHTLMDLTEVAKLQHQDETAAESVRFEELIDDITLNIQDLIFKYDATIETDFSEVPDMVFSRKNLRSIVYNLVSNAIKYSSPERKPIIWVSTYREGDYTVFCVKDNGLGLKSEDRDKVFDMFKRLHAHVEGTGVGLAIVKRIVENSDGKIECDSEQGKGSEFRVYLKGV</sequence>
<keyword evidence="7" id="KW-0418">Kinase</keyword>
<keyword evidence="3 4" id="KW-0597">Phosphoprotein</keyword>
<protein>
    <recommendedName>
        <fullName evidence="2">histidine kinase</fullName>
        <ecNumber evidence="2">2.7.13.3</ecNumber>
    </recommendedName>
</protein>
<feature type="domain" description="Histidine kinase" evidence="5">
    <location>
        <begin position="187"/>
        <end position="403"/>
    </location>
</feature>
<dbReference type="SMART" id="SM00448">
    <property type="entry name" value="REC"/>
    <property type="match status" value="1"/>
</dbReference>
<dbReference type="SUPFAM" id="SSF55874">
    <property type="entry name" value="ATPase domain of HSP90 chaperone/DNA topoisomerase II/histidine kinase"/>
    <property type="match status" value="1"/>
</dbReference>
<dbReference type="OrthoDB" id="9766459at2"/>
<dbReference type="STRING" id="1317125.SAMN05444128_1434"/>
<dbReference type="InterPro" id="IPR011006">
    <property type="entry name" value="CheY-like_superfamily"/>
</dbReference>
<evidence type="ECO:0000256" key="4">
    <source>
        <dbReference type="PROSITE-ProRule" id="PRU00169"/>
    </source>
</evidence>
<dbReference type="Gene3D" id="3.30.565.10">
    <property type="entry name" value="Histidine kinase-like ATPase, C-terminal domain"/>
    <property type="match status" value="1"/>
</dbReference>
<dbReference type="Gene3D" id="3.40.50.2300">
    <property type="match status" value="1"/>
</dbReference>
<evidence type="ECO:0000259" key="5">
    <source>
        <dbReference type="PROSITE" id="PS50109"/>
    </source>
</evidence>
<dbReference type="PANTHER" id="PTHR43547">
    <property type="entry name" value="TWO-COMPONENT HISTIDINE KINASE"/>
    <property type="match status" value="1"/>
</dbReference>
<evidence type="ECO:0000256" key="3">
    <source>
        <dbReference type="ARBA" id="ARBA00022553"/>
    </source>
</evidence>
<dbReference type="InterPro" id="IPR001789">
    <property type="entry name" value="Sig_transdc_resp-reg_receiver"/>
</dbReference>
<comment type="catalytic activity">
    <reaction evidence="1">
        <text>ATP + protein L-histidine = ADP + protein N-phospho-L-histidine.</text>
        <dbReference type="EC" id="2.7.13.3"/>
    </reaction>
</comment>
<dbReference type="InterPro" id="IPR005467">
    <property type="entry name" value="His_kinase_dom"/>
</dbReference>